<comment type="cofactor">
    <cofactor evidence="4">
        <name>Mg(2+)</name>
        <dbReference type="ChEBI" id="CHEBI:18420"/>
    </cofactor>
</comment>
<dbReference type="InterPro" id="IPR037171">
    <property type="entry name" value="NagB/RpiA_transferase-like"/>
</dbReference>
<dbReference type="InterPro" id="IPR024185">
    <property type="entry name" value="FTHF_cligase-like_sf"/>
</dbReference>
<dbReference type="EC" id="6.3.3.2" evidence="4"/>
<dbReference type="RefSeq" id="WP_034553865.1">
    <property type="nucleotide sequence ID" value="NZ_JRPC02000004.1"/>
</dbReference>
<accession>A0A4U8UGU2</accession>
<evidence type="ECO:0000256" key="2">
    <source>
        <dbReference type="ARBA" id="ARBA00022741"/>
    </source>
</evidence>
<keyword evidence="2 4" id="KW-0547">Nucleotide-binding</keyword>
<organism evidence="5 6">
    <name type="scientific">Helicobacter apodemus</name>
    <dbReference type="NCBI Taxonomy" id="135569"/>
    <lineage>
        <taxon>Bacteria</taxon>
        <taxon>Pseudomonadati</taxon>
        <taxon>Campylobacterota</taxon>
        <taxon>Epsilonproteobacteria</taxon>
        <taxon>Campylobacterales</taxon>
        <taxon>Helicobacteraceae</taxon>
        <taxon>Helicobacter</taxon>
    </lineage>
</organism>
<dbReference type="GO" id="GO:0030272">
    <property type="term" value="F:5-formyltetrahydrofolate cyclo-ligase activity"/>
    <property type="evidence" value="ECO:0007669"/>
    <property type="project" value="UniProtKB-EC"/>
</dbReference>
<dbReference type="Pfam" id="PF01812">
    <property type="entry name" value="5-FTHF_cyc-lig"/>
    <property type="match status" value="1"/>
</dbReference>
<evidence type="ECO:0000313" key="6">
    <source>
        <dbReference type="Proteomes" id="UP000029920"/>
    </source>
</evidence>
<proteinExistence type="inferred from homology"/>
<dbReference type="GO" id="GO:0035999">
    <property type="term" value="P:tetrahydrofolate interconversion"/>
    <property type="evidence" value="ECO:0007669"/>
    <property type="project" value="TreeGrafter"/>
</dbReference>
<dbReference type="Proteomes" id="UP000029920">
    <property type="component" value="Unassembled WGS sequence"/>
</dbReference>
<name>A0A4U8UGU2_9HELI</name>
<sequence length="227" mass="26801">MESQKSEFRKYCKISLEKLSKAQNKIFLDSKLQKNLLTILSQEIQHLRKKTKRPLKILLYYPLAIEFNGKKVLKTLRKQKNIEIFLPFMGDISFKIVKFRLPLHREKFGVLQPSNSYRKINLIDIAIIPVIGIDNQFKRIGFGKGMYDRFFNTQKKIPRILFICRGIFYSSLNITQYHDIKGNSLITPFVALCPKDKYDNLDVCKLRIIRTCCWRRKLPLFTKTFSG</sequence>
<comment type="caution">
    <text evidence="5">The sequence shown here is derived from an EMBL/GenBank/DDBJ whole genome shotgun (WGS) entry which is preliminary data.</text>
</comment>
<dbReference type="PANTHER" id="PTHR23407">
    <property type="entry name" value="ATPASE INHIBITOR/5-FORMYLTETRAHYDROFOLATE CYCLO-LIGASE"/>
    <property type="match status" value="1"/>
</dbReference>
<dbReference type="AlphaFoldDB" id="A0A4U8UGU2"/>
<keyword evidence="3 4" id="KW-0067">ATP-binding</keyword>
<keyword evidence="4" id="KW-0460">Magnesium</keyword>
<protein>
    <recommendedName>
        <fullName evidence="4">5-formyltetrahydrofolate cyclo-ligase</fullName>
        <ecNumber evidence="4">6.3.3.2</ecNumber>
    </recommendedName>
</protein>
<evidence type="ECO:0000313" key="5">
    <source>
        <dbReference type="EMBL" id="TLE16691.1"/>
    </source>
</evidence>
<dbReference type="PANTHER" id="PTHR23407:SF1">
    <property type="entry name" value="5-FORMYLTETRAHYDROFOLATE CYCLO-LIGASE"/>
    <property type="match status" value="1"/>
</dbReference>
<dbReference type="SUPFAM" id="SSF100950">
    <property type="entry name" value="NagB/RpiA/CoA transferase-like"/>
    <property type="match status" value="1"/>
</dbReference>
<reference evidence="5 6" key="1">
    <citation type="journal article" date="2014" name="Genome Announc.">
        <title>Draft genome sequences of eight enterohepatic helicobacter species isolated from both laboratory and wild rodents.</title>
        <authorList>
            <person name="Sheh A."/>
            <person name="Shen Z."/>
            <person name="Fox J.G."/>
        </authorList>
    </citation>
    <scope>NUCLEOTIDE SEQUENCE [LARGE SCALE GENOMIC DNA]</scope>
    <source>
        <strain evidence="5 6">MIT-03-7007</strain>
    </source>
</reference>
<evidence type="ECO:0000256" key="1">
    <source>
        <dbReference type="ARBA" id="ARBA00010638"/>
    </source>
</evidence>
<keyword evidence="4" id="KW-0479">Metal-binding</keyword>
<keyword evidence="6" id="KW-1185">Reference proteome</keyword>
<gene>
    <name evidence="5" type="ORF">LS72_002280</name>
</gene>
<dbReference type="InterPro" id="IPR002698">
    <property type="entry name" value="FTHF_cligase"/>
</dbReference>
<dbReference type="NCBIfam" id="TIGR02727">
    <property type="entry name" value="MTHFS_bact"/>
    <property type="match status" value="1"/>
</dbReference>
<evidence type="ECO:0000256" key="3">
    <source>
        <dbReference type="ARBA" id="ARBA00022840"/>
    </source>
</evidence>
<dbReference type="GO" id="GO:0005524">
    <property type="term" value="F:ATP binding"/>
    <property type="evidence" value="ECO:0007669"/>
    <property type="project" value="UniProtKB-KW"/>
</dbReference>
<comment type="catalytic activity">
    <reaction evidence="4">
        <text>(6S)-5-formyl-5,6,7,8-tetrahydrofolate + ATP = (6R)-5,10-methenyltetrahydrofolate + ADP + phosphate</text>
        <dbReference type="Rhea" id="RHEA:10488"/>
        <dbReference type="ChEBI" id="CHEBI:30616"/>
        <dbReference type="ChEBI" id="CHEBI:43474"/>
        <dbReference type="ChEBI" id="CHEBI:57455"/>
        <dbReference type="ChEBI" id="CHEBI:57457"/>
        <dbReference type="ChEBI" id="CHEBI:456216"/>
        <dbReference type="EC" id="6.3.3.2"/>
    </reaction>
</comment>
<evidence type="ECO:0000256" key="4">
    <source>
        <dbReference type="RuleBase" id="RU361279"/>
    </source>
</evidence>
<dbReference type="Gene3D" id="3.40.50.10420">
    <property type="entry name" value="NagB/RpiA/CoA transferase-like"/>
    <property type="match status" value="1"/>
</dbReference>
<comment type="similarity">
    <text evidence="1 4">Belongs to the 5-formyltetrahydrofolate cyclo-ligase family.</text>
</comment>
<dbReference type="EMBL" id="JRPC02000004">
    <property type="protein sequence ID" value="TLE16691.1"/>
    <property type="molecule type" value="Genomic_DNA"/>
</dbReference>
<dbReference type="GO" id="GO:0046872">
    <property type="term" value="F:metal ion binding"/>
    <property type="evidence" value="ECO:0007669"/>
    <property type="project" value="UniProtKB-KW"/>
</dbReference>
<dbReference type="GO" id="GO:0009396">
    <property type="term" value="P:folic acid-containing compound biosynthetic process"/>
    <property type="evidence" value="ECO:0007669"/>
    <property type="project" value="TreeGrafter"/>
</dbReference>
<keyword evidence="5" id="KW-0436">Ligase</keyword>